<dbReference type="SUPFAM" id="SSF50156">
    <property type="entry name" value="PDZ domain-like"/>
    <property type="match status" value="1"/>
</dbReference>
<evidence type="ECO:0000313" key="9">
    <source>
        <dbReference type="Proteomes" id="UP000030416"/>
    </source>
</evidence>
<dbReference type="FunFam" id="2.30.42.10:FF:000063">
    <property type="entry name" value="Peptidase, S41 family"/>
    <property type="match status" value="1"/>
</dbReference>
<dbReference type="SMART" id="SM00245">
    <property type="entry name" value="TSPc"/>
    <property type="match status" value="1"/>
</dbReference>
<keyword evidence="6" id="KW-0472">Membrane</keyword>
<dbReference type="GO" id="GO:0008236">
    <property type="term" value="F:serine-type peptidase activity"/>
    <property type="evidence" value="ECO:0007669"/>
    <property type="project" value="UniProtKB-KW"/>
</dbReference>
<feature type="transmembrane region" description="Helical" evidence="6">
    <location>
        <begin position="7"/>
        <end position="26"/>
    </location>
</feature>
<evidence type="ECO:0000256" key="4">
    <source>
        <dbReference type="ARBA" id="ARBA00022825"/>
    </source>
</evidence>
<dbReference type="InterPro" id="IPR029045">
    <property type="entry name" value="ClpP/crotonase-like_dom_sf"/>
</dbReference>
<dbReference type="GO" id="GO:0030288">
    <property type="term" value="C:outer membrane-bounded periplasmic space"/>
    <property type="evidence" value="ECO:0007669"/>
    <property type="project" value="TreeGrafter"/>
</dbReference>
<dbReference type="NCBIfam" id="TIGR00225">
    <property type="entry name" value="prc"/>
    <property type="match status" value="1"/>
</dbReference>
<keyword evidence="6" id="KW-1133">Transmembrane helix</keyword>
<comment type="caution">
    <text evidence="8">The sequence shown here is derived from an EMBL/GenBank/DDBJ whole genome shotgun (WGS) entry which is preliminary data.</text>
</comment>
<evidence type="ECO:0000256" key="6">
    <source>
        <dbReference type="SAM" id="Phobius"/>
    </source>
</evidence>
<dbReference type="GO" id="GO:0007165">
    <property type="term" value="P:signal transduction"/>
    <property type="evidence" value="ECO:0007669"/>
    <property type="project" value="TreeGrafter"/>
</dbReference>
<keyword evidence="6" id="KW-0812">Transmembrane</keyword>
<dbReference type="STRING" id="1384049.CD29_01485"/>
<organism evidence="8 9">
    <name type="scientific">Ureibacillus manganicus DSM 26584</name>
    <dbReference type="NCBI Taxonomy" id="1384049"/>
    <lineage>
        <taxon>Bacteria</taxon>
        <taxon>Bacillati</taxon>
        <taxon>Bacillota</taxon>
        <taxon>Bacilli</taxon>
        <taxon>Bacillales</taxon>
        <taxon>Caryophanaceae</taxon>
        <taxon>Ureibacillus</taxon>
    </lineage>
</organism>
<evidence type="ECO:0000313" key="8">
    <source>
        <dbReference type="EMBL" id="KGR80584.1"/>
    </source>
</evidence>
<dbReference type="InterPro" id="IPR036034">
    <property type="entry name" value="PDZ_sf"/>
</dbReference>
<dbReference type="EMBL" id="JPVN01000001">
    <property type="protein sequence ID" value="KGR80584.1"/>
    <property type="molecule type" value="Genomic_DNA"/>
</dbReference>
<protein>
    <submittedName>
        <fullName evidence="8">Peptidase S41</fullName>
    </submittedName>
</protein>
<dbReference type="CDD" id="cd06782">
    <property type="entry name" value="cpPDZ_CPP-like"/>
    <property type="match status" value="1"/>
</dbReference>
<evidence type="ECO:0000256" key="1">
    <source>
        <dbReference type="ARBA" id="ARBA00009179"/>
    </source>
</evidence>
<dbReference type="RefSeq" id="WP_036182033.1">
    <property type="nucleotide sequence ID" value="NZ_AVDA01000001.1"/>
</dbReference>
<accession>A0A0A3I784</accession>
<keyword evidence="2 5" id="KW-0645">Protease</keyword>
<dbReference type="Pfam" id="PF03572">
    <property type="entry name" value="Peptidase_S41"/>
    <property type="match status" value="1"/>
</dbReference>
<reference evidence="8 9" key="1">
    <citation type="submission" date="2014-02" db="EMBL/GenBank/DDBJ databases">
        <title>Draft genome sequence of Lysinibacillus manganicus DSM 26584T.</title>
        <authorList>
            <person name="Zhang F."/>
            <person name="Wang G."/>
            <person name="Zhang L."/>
        </authorList>
    </citation>
    <scope>NUCLEOTIDE SEQUENCE [LARGE SCALE GENOMIC DNA]</scope>
    <source>
        <strain evidence="8 9">DSM 26584</strain>
    </source>
</reference>
<dbReference type="PROSITE" id="PS50106">
    <property type="entry name" value="PDZ"/>
    <property type="match status" value="1"/>
</dbReference>
<dbReference type="PANTHER" id="PTHR32060:SF30">
    <property type="entry name" value="CARBOXY-TERMINAL PROCESSING PROTEASE CTPA"/>
    <property type="match status" value="1"/>
</dbReference>
<dbReference type="InterPro" id="IPR036365">
    <property type="entry name" value="PGBD-like_sf"/>
</dbReference>
<evidence type="ECO:0000256" key="5">
    <source>
        <dbReference type="RuleBase" id="RU004404"/>
    </source>
</evidence>
<feature type="domain" description="PDZ" evidence="7">
    <location>
        <begin position="86"/>
        <end position="169"/>
    </location>
</feature>
<evidence type="ECO:0000256" key="3">
    <source>
        <dbReference type="ARBA" id="ARBA00022801"/>
    </source>
</evidence>
<dbReference type="Gene3D" id="3.90.226.10">
    <property type="entry name" value="2-enoyl-CoA Hydratase, Chain A, domain 1"/>
    <property type="match status" value="1"/>
</dbReference>
<dbReference type="PANTHER" id="PTHR32060">
    <property type="entry name" value="TAIL-SPECIFIC PROTEASE"/>
    <property type="match status" value="1"/>
</dbReference>
<evidence type="ECO:0000259" key="7">
    <source>
        <dbReference type="PROSITE" id="PS50106"/>
    </source>
</evidence>
<dbReference type="SUPFAM" id="SSF52096">
    <property type="entry name" value="ClpP/crotonase"/>
    <property type="match status" value="1"/>
</dbReference>
<keyword evidence="9" id="KW-1185">Reference proteome</keyword>
<dbReference type="InterPro" id="IPR001478">
    <property type="entry name" value="PDZ"/>
</dbReference>
<gene>
    <name evidence="8" type="ORF">CD29_01485</name>
</gene>
<sequence length="480" mass="53233">MQKGRIFILLGTVCLMIALFIVWQSLNSKSKVETSVSNVAVIDEVYSLISEKSVYSITQEKLIEGALRGMTNALEDPYSTYYTEKEAALHKQSLAGQRVGIGIEVTEKNGRFIVVSPVKSSPAEKAGIRPFDEIVQVDDQRLDGKTMGELLNLIQGEAGQEVTLVIYRPSTDRHITVTLERMEIKNDTVESQVIEVENAKIGYISISLFGEKTANEWVEATNELLSQDVDGLLVDLRDNPGGYLHSVAAVVSSVEKEGEVFAYMQNGAGAMEPLHTSKIEVEQEYINKMNDIPIIVLQNEGSASASEVMSGALQSWDRATIVGVQSFGKGTVQETMDLQNGGELKLSTNKWLTPKRDWIHGTGIKVDIEVEQHPLFLLEVIPLKGNFEEGDFSEEVAYVQKVLNGLGYTVTRTDGFYDKETADAVALYRERSNLAEGRQMNDELFNSISEKVVAYKQEQQHDLQLQMGISVMIHTIQGNI</sequence>
<dbReference type="Gene3D" id="2.30.42.10">
    <property type="match status" value="1"/>
</dbReference>
<dbReference type="InterPro" id="IPR005151">
    <property type="entry name" value="Tail-specific_protease"/>
</dbReference>
<dbReference type="SMART" id="SM00228">
    <property type="entry name" value="PDZ"/>
    <property type="match status" value="1"/>
</dbReference>
<evidence type="ECO:0000256" key="2">
    <source>
        <dbReference type="ARBA" id="ARBA00022670"/>
    </source>
</evidence>
<proteinExistence type="inferred from homology"/>
<dbReference type="InterPro" id="IPR004447">
    <property type="entry name" value="Peptidase_S41A"/>
</dbReference>
<dbReference type="GO" id="GO:0004175">
    <property type="term" value="F:endopeptidase activity"/>
    <property type="evidence" value="ECO:0007669"/>
    <property type="project" value="TreeGrafter"/>
</dbReference>
<dbReference type="CDD" id="cd07560">
    <property type="entry name" value="Peptidase_S41_CPP"/>
    <property type="match status" value="1"/>
</dbReference>
<dbReference type="Gene3D" id="3.30.750.44">
    <property type="match status" value="1"/>
</dbReference>
<dbReference type="Proteomes" id="UP000030416">
    <property type="component" value="Unassembled WGS sequence"/>
</dbReference>
<dbReference type="eggNOG" id="COG0793">
    <property type="taxonomic scope" value="Bacteria"/>
</dbReference>
<keyword evidence="3 5" id="KW-0378">Hydrolase</keyword>
<keyword evidence="4 5" id="KW-0720">Serine protease</keyword>
<comment type="similarity">
    <text evidence="1 5">Belongs to the peptidase S41A family.</text>
</comment>
<dbReference type="Pfam" id="PF17820">
    <property type="entry name" value="PDZ_6"/>
    <property type="match status" value="1"/>
</dbReference>
<dbReference type="GO" id="GO:0006508">
    <property type="term" value="P:proteolysis"/>
    <property type="evidence" value="ECO:0007669"/>
    <property type="project" value="UniProtKB-KW"/>
</dbReference>
<name>A0A0A3I784_9BACL</name>
<dbReference type="InterPro" id="IPR055210">
    <property type="entry name" value="CtpA/B_N"/>
</dbReference>
<dbReference type="InterPro" id="IPR036366">
    <property type="entry name" value="PGBDSf"/>
</dbReference>
<dbReference type="SUPFAM" id="SSF47090">
    <property type="entry name" value="PGBD-like"/>
    <property type="match status" value="1"/>
</dbReference>
<dbReference type="Gene3D" id="1.10.101.10">
    <property type="entry name" value="PGBD-like superfamily/PGBD"/>
    <property type="match status" value="1"/>
</dbReference>
<dbReference type="AlphaFoldDB" id="A0A0A3I784"/>
<dbReference type="InterPro" id="IPR041489">
    <property type="entry name" value="PDZ_6"/>
</dbReference>
<dbReference type="Pfam" id="PF22694">
    <property type="entry name" value="CtpB_N-like"/>
    <property type="match status" value="1"/>
</dbReference>